<reference evidence="3 4" key="1">
    <citation type="submission" date="2015-09" db="EMBL/GenBank/DDBJ databases">
        <title>Complete genome sequence of Defluviimonas alba cai42t isolated from an oilfield in Xinjiang.</title>
        <authorList>
            <person name="Geng S."/>
            <person name="Pan X."/>
            <person name="Wu X."/>
        </authorList>
    </citation>
    <scope>NUCLEOTIDE SEQUENCE [LARGE SCALE GENOMIC DNA]</scope>
    <source>
        <strain evidence="4">cai42</strain>
    </source>
</reference>
<keyword evidence="4" id="KW-1185">Reference proteome</keyword>
<dbReference type="InterPro" id="IPR007159">
    <property type="entry name" value="SpoVT-AbrB_dom"/>
</dbReference>
<accession>A0A159Z705</accession>
<dbReference type="Gene3D" id="2.10.260.10">
    <property type="match status" value="1"/>
</dbReference>
<dbReference type="Proteomes" id="UP000076128">
    <property type="component" value="Chromosome"/>
</dbReference>
<dbReference type="STRING" id="1335048.AKL17_3944"/>
<evidence type="ECO:0000256" key="1">
    <source>
        <dbReference type="PROSITE-ProRule" id="PRU01076"/>
    </source>
</evidence>
<dbReference type="EMBL" id="CP012661">
    <property type="protein sequence ID" value="AMY71166.1"/>
    <property type="molecule type" value="Genomic_DNA"/>
</dbReference>
<gene>
    <name evidence="3" type="ORF">AKL17_3944</name>
</gene>
<dbReference type="PATRIC" id="fig|1335048.3.peg.4096"/>
<dbReference type="GO" id="GO:0003700">
    <property type="term" value="F:DNA-binding transcription factor activity"/>
    <property type="evidence" value="ECO:0007669"/>
    <property type="project" value="InterPro"/>
</dbReference>
<dbReference type="SUPFAM" id="SSF89447">
    <property type="entry name" value="AbrB/MazE/MraZ-like"/>
    <property type="match status" value="1"/>
</dbReference>
<dbReference type="OrthoDB" id="9809003at2"/>
<keyword evidence="1" id="KW-0238">DNA-binding</keyword>
<evidence type="ECO:0000259" key="2">
    <source>
        <dbReference type="PROSITE" id="PS51740"/>
    </source>
</evidence>
<dbReference type="InterPro" id="IPR031848">
    <property type="entry name" value="PrlF_antitoxin"/>
</dbReference>
<dbReference type="NCBIfam" id="TIGR01439">
    <property type="entry name" value="lp_hng_hel_AbrB"/>
    <property type="match status" value="1"/>
</dbReference>
<dbReference type="Pfam" id="PF15937">
    <property type="entry name" value="PrlF_antitoxin"/>
    <property type="match status" value="1"/>
</dbReference>
<dbReference type="GO" id="GO:0097351">
    <property type="term" value="F:toxin sequestering activity"/>
    <property type="evidence" value="ECO:0007669"/>
    <property type="project" value="InterPro"/>
</dbReference>
<sequence length="83" mass="8795">MQESTVTIKGQTTLPRDVRAALGLKSGDKVRYVVMNGEVRLLKARPVAELEGVLARPQAEPVGLNAMDEAIAAGAAGAPRRTR</sequence>
<dbReference type="AlphaFoldDB" id="A0A159Z705"/>
<evidence type="ECO:0000313" key="3">
    <source>
        <dbReference type="EMBL" id="AMY71166.1"/>
    </source>
</evidence>
<dbReference type="KEGG" id="daa:AKL17_3944"/>
<name>A0A159Z705_9RHOB</name>
<dbReference type="SMART" id="SM00966">
    <property type="entry name" value="SpoVT_AbrB"/>
    <property type="match status" value="1"/>
</dbReference>
<evidence type="ECO:0000313" key="4">
    <source>
        <dbReference type="Proteomes" id="UP000076128"/>
    </source>
</evidence>
<dbReference type="GO" id="GO:0001558">
    <property type="term" value="P:regulation of cell growth"/>
    <property type="evidence" value="ECO:0007669"/>
    <property type="project" value="InterPro"/>
</dbReference>
<organism evidence="3 4">
    <name type="scientific">Frigidibacter mobilis</name>
    <dbReference type="NCBI Taxonomy" id="1335048"/>
    <lineage>
        <taxon>Bacteria</taxon>
        <taxon>Pseudomonadati</taxon>
        <taxon>Pseudomonadota</taxon>
        <taxon>Alphaproteobacteria</taxon>
        <taxon>Rhodobacterales</taxon>
        <taxon>Paracoccaceae</taxon>
        <taxon>Frigidibacter</taxon>
    </lineage>
</organism>
<dbReference type="PROSITE" id="PS51740">
    <property type="entry name" value="SPOVT_ABRB"/>
    <property type="match status" value="1"/>
</dbReference>
<proteinExistence type="predicted"/>
<dbReference type="InterPro" id="IPR037914">
    <property type="entry name" value="SpoVT-AbrB_sf"/>
</dbReference>
<dbReference type="GO" id="GO:0003677">
    <property type="term" value="F:DNA binding"/>
    <property type="evidence" value="ECO:0007669"/>
    <property type="project" value="UniProtKB-UniRule"/>
</dbReference>
<feature type="domain" description="SpoVT-AbrB" evidence="2">
    <location>
        <begin position="1"/>
        <end position="46"/>
    </location>
</feature>
<protein>
    <submittedName>
        <fullName evidence="3">AbrB family transcriptional regulator</fullName>
    </submittedName>
</protein>